<keyword evidence="2" id="KW-1015">Disulfide bond</keyword>
<feature type="domain" description="LamG-like jellyroll fold" evidence="4">
    <location>
        <begin position="152"/>
        <end position="285"/>
    </location>
</feature>
<name>A0ABZ2KK58_9BACT</name>
<evidence type="ECO:0000256" key="2">
    <source>
        <dbReference type="ARBA" id="ARBA00023157"/>
    </source>
</evidence>
<dbReference type="InterPro" id="IPR006558">
    <property type="entry name" value="LamG-like"/>
</dbReference>
<evidence type="ECO:0000313" key="6">
    <source>
        <dbReference type="Proteomes" id="UP001379533"/>
    </source>
</evidence>
<gene>
    <name evidence="5" type="ORF">LZC95_11505</name>
</gene>
<protein>
    <submittedName>
        <fullName evidence="5">LamG domain-containing protein</fullName>
    </submittedName>
</protein>
<organism evidence="5 6">
    <name type="scientific">Pendulispora brunnea</name>
    <dbReference type="NCBI Taxonomy" id="2905690"/>
    <lineage>
        <taxon>Bacteria</taxon>
        <taxon>Pseudomonadati</taxon>
        <taxon>Myxococcota</taxon>
        <taxon>Myxococcia</taxon>
        <taxon>Myxococcales</taxon>
        <taxon>Sorangiineae</taxon>
        <taxon>Pendulisporaceae</taxon>
        <taxon>Pendulispora</taxon>
    </lineage>
</organism>
<dbReference type="Gene3D" id="2.60.120.200">
    <property type="match status" value="1"/>
</dbReference>
<evidence type="ECO:0000313" key="5">
    <source>
        <dbReference type="EMBL" id="WXA97460.1"/>
    </source>
</evidence>
<evidence type="ECO:0000256" key="3">
    <source>
        <dbReference type="SAM" id="MobiDB-lite"/>
    </source>
</evidence>
<evidence type="ECO:0000256" key="1">
    <source>
        <dbReference type="ARBA" id="ARBA00022729"/>
    </source>
</evidence>
<dbReference type="InterPro" id="IPR013320">
    <property type="entry name" value="ConA-like_dom_sf"/>
</dbReference>
<dbReference type="Proteomes" id="UP001379533">
    <property type="component" value="Chromosome"/>
</dbReference>
<keyword evidence="6" id="KW-1185">Reference proteome</keyword>
<dbReference type="SMART" id="SM00560">
    <property type="entry name" value="LamGL"/>
    <property type="match status" value="1"/>
</dbReference>
<accession>A0ABZ2KK58</accession>
<proteinExistence type="predicted"/>
<dbReference type="SUPFAM" id="SSF49899">
    <property type="entry name" value="Concanavalin A-like lectins/glucanases"/>
    <property type="match status" value="1"/>
</dbReference>
<dbReference type="RefSeq" id="WP_394848077.1">
    <property type="nucleotide sequence ID" value="NZ_CP089982.1"/>
</dbReference>
<dbReference type="Pfam" id="PF13385">
    <property type="entry name" value="Laminin_G_3"/>
    <property type="match status" value="1"/>
</dbReference>
<reference evidence="5 6" key="1">
    <citation type="submission" date="2021-12" db="EMBL/GenBank/DDBJ databases">
        <title>Discovery of the Pendulisporaceae a myxobacterial family with distinct sporulation behavior and unique specialized metabolism.</title>
        <authorList>
            <person name="Garcia R."/>
            <person name="Popoff A."/>
            <person name="Bader C.D."/>
            <person name="Loehr J."/>
            <person name="Walesch S."/>
            <person name="Walt C."/>
            <person name="Boldt J."/>
            <person name="Bunk B."/>
            <person name="Haeckl F.J.F.P.J."/>
            <person name="Gunesch A.P."/>
            <person name="Birkelbach J."/>
            <person name="Nuebel U."/>
            <person name="Pietschmann T."/>
            <person name="Bach T."/>
            <person name="Mueller R."/>
        </authorList>
    </citation>
    <scope>NUCLEOTIDE SEQUENCE [LARGE SCALE GENOMIC DNA]</scope>
    <source>
        <strain evidence="5 6">MSr12523</strain>
    </source>
</reference>
<feature type="region of interest" description="Disordered" evidence="3">
    <location>
        <begin position="49"/>
        <end position="78"/>
    </location>
</feature>
<dbReference type="EMBL" id="CP089982">
    <property type="protein sequence ID" value="WXA97460.1"/>
    <property type="molecule type" value="Genomic_DNA"/>
</dbReference>
<sequence length="297" mass="31602">MRVATPLARRRKRGRTIAVVAGVWLFVLPTGCSFLADLDFATGDATPGIRPEAGDGSSSADARSNKDSAAGSDPYSSAVRADQPSAYWRFGESSGTTANDEMGAYPGVYERGFSLRAEGAIASNTAVRLDGEIGSRILIGDVFDFSSDSPSTLEAWVKWDGTGSAYIFSKRGDQTNGNNGYELYASSNSSGQVQWTYSRTTRGQPTLLFHDAQPSNEFVHVVATFDGAMGRLYLNGEEVSNLAFSNSVVGSGAVLALGNNAAGDGDSFQGTLDELAIYERVLSPDRIRAHYRASISK</sequence>
<evidence type="ECO:0000259" key="4">
    <source>
        <dbReference type="SMART" id="SM00560"/>
    </source>
</evidence>
<keyword evidence="1" id="KW-0732">Signal</keyword>